<reference evidence="2 4" key="1">
    <citation type="journal article" date="2022" name="Curr. Microbiol.">
        <title>Xanthomonas indica sp. nov., a Novel Member of Non-Pathogenic Xanthomonas Community from Healthy Rice Seeds.</title>
        <authorList>
            <person name="Rana R."/>
            <person name="Madhavan V.N."/>
            <person name="Saroha T."/>
            <person name="Bansal K."/>
            <person name="Kaur A."/>
            <person name="Sonti R.V."/>
            <person name="Patel H.K."/>
            <person name="Patil P.B."/>
        </authorList>
    </citation>
    <scope>NUCLEOTIDE SEQUENCE [LARGE SCALE GENOMIC DNA]</scope>
    <source>
        <strain evidence="2 4">PPL560</strain>
    </source>
</reference>
<protein>
    <submittedName>
        <fullName evidence="3">Uncharacterized protein</fullName>
    </submittedName>
</protein>
<dbReference type="KEGG" id="xin:Q7W82_14065"/>
<evidence type="ECO:0000313" key="3">
    <source>
        <dbReference type="EMBL" id="XCI79397.1"/>
    </source>
</evidence>
<gene>
    <name evidence="2" type="ORF">L3V74_05100</name>
    <name evidence="3" type="ORF">Q7W82_14065</name>
</gene>
<feature type="transmembrane region" description="Helical" evidence="1">
    <location>
        <begin position="78"/>
        <end position="96"/>
    </location>
</feature>
<keyword evidence="1" id="KW-0812">Transmembrane</keyword>
<feature type="transmembrane region" description="Helical" evidence="1">
    <location>
        <begin position="54"/>
        <end position="72"/>
    </location>
</feature>
<sequence>MSQNEPSGTPAQSGVLPEHIRQNLKKYRQHAERITCLECGYVGPMGIKARIKPWYATWWGSILLAAIAASISSALFGGIGMMAAVIVGSLASALALSGGRDIHSCPNCEADLQRR</sequence>
<dbReference type="Proteomes" id="UP001430647">
    <property type="component" value="Unassembled WGS sequence"/>
</dbReference>
<evidence type="ECO:0000256" key="1">
    <source>
        <dbReference type="SAM" id="Phobius"/>
    </source>
</evidence>
<dbReference type="AlphaFoldDB" id="A0AAU8I1X5"/>
<evidence type="ECO:0000313" key="2">
    <source>
        <dbReference type="EMBL" id="MCI2260911.1"/>
    </source>
</evidence>
<dbReference type="EMBL" id="JAKJPQ010000003">
    <property type="protein sequence ID" value="MCI2260911.1"/>
    <property type="molecule type" value="Genomic_DNA"/>
</dbReference>
<keyword evidence="1" id="KW-0472">Membrane</keyword>
<proteinExistence type="predicted"/>
<keyword evidence="4" id="KW-1185">Reference proteome</keyword>
<reference evidence="3" key="3">
    <citation type="submission" date="2023-08" db="EMBL/GenBank/DDBJ databases">
        <title>Complete genome sequence of Xanthomonas indica.</title>
        <authorList>
            <person name="Patil P.B."/>
            <person name="Rana R."/>
        </authorList>
    </citation>
    <scope>NUCLEOTIDE SEQUENCE</scope>
    <source>
        <strain evidence="3">PPL560</strain>
    </source>
</reference>
<reference evidence="2" key="2">
    <citation type="submission" date="2022-01" db="EMBL/GenBank/DDBJ databases">
        <authorList>
            <person name="Rana R."/>
            <person name="Patil P.B."/>
        </authorList>
    </citation>
    <scope>NUCLEOTIDE SEQUENCE</scope>
    <source>
        <strain evidence="2">PPL560</strain>
    </source>
</reference>
<dbReference type="RefSeq" id="WP_242159022.1">
    <property type="nucleotide sequence ID" value="NZ_CP131914.1"/>
</dbReference>
<name>A0AAU8I1X5_9XANT</name>
<evidence type="ECO:0000313" key="4">
    <source>
        <dbReference type="Proteomes" id="UP001430647"/>
    </source>
</evidence>
<organism evidence="3">
    <name type="scientific">Xanthomonas indica</name>
    <dbReference type="NCBI Taxonomy" id="2912242"/>
    <lineage>
        <taxon>Bacteria</taxon>
        <taxon>Pseudomonadati</taxon>
        <taxon>Pseudomonadota</taxon>
        <taxon>Gammaproteobacteria</taxon>
        <taxon>Lysobacterales</taxon>
        <taxon>Lysobacteraceae</taxon>
        <taxon>Xanthomonas</taxon>
    </lineage>
</organism>
<keyword evidence="1" id="KW-1133">Transmembrane helix</keyword>
<dbReference type="EMBL" id="CP131914">
    <property type="protein sequence ID" value="XCI79397.1"/>
    <property type="molecule type" value="Genomic_DNA"/>
</dbReference>
<accession>A0AAU8I1X5</accession>